<sequence>MGMVETRSKAPSEGTSSSEEEENSVQGSEIEEKELSEEVLGALKEEEGGSGVPENGVGFSSIQNHGLGGDGVVEVVKSRVSETKVSVPRGNDSQGSADCEMNGASPLLEMQGSGACTVFAGGDGVSERRDGKKSEEEEKDEDCDGKIVSNDVPDMETGEKVDVESEDLSDEGYEFSVGDFVWGKIKSHPWWPGRIYNPSDASDLALKLKQKNRLLVAYFGDGTFAWCHPSQLKPFEANFEDMVKQSSSKAFVNSVQKAVNEVGTLLYLKISHPFAAKKTRSEFAPPMAKNSGIKEGVLVPEKGIERFSVVAIEPTELLSQVKRTAEVIAIASVLELEILKAQLSAFYLSRGGYKLPTYEDPQPVPGLEDSSMATTVNRGNGAVEAPFQGPYGELCRSPGLSGNRSNFGRKQKSIAQILGEDKDVAEGEASDDVIDATVSTGRKKRKNSEDYADRNMPSAENNGRSLRSKEKKEVVGNENISGGSQKETEEGMKTKEQNEKGYVSRERKKSKYLSPPFTSPVTGQWKGDFETESLEFSNEAEESKGMANCGVAFEDSFSDEVAIEWELSDGSNYNKEDDKKKIIDLTNIHIPSEEVLSEAHYAAVNPQSPGESTSLEKTVDFISAFRSSLFLRGSHYKVYNKRRPERKRNTDQNQTEHVSHNHDSEPRKRRKEKSPGTNTVKDGSGDENGSAAALFVSFYPLSTLPSKSDLINVYSKFGALNEAETEMFRTNYTARVSFLRTSDAEKALKDSEKSNPFEPSEVTFQLQYLSAGSKSLERGERSKFKPSAAAAKKKGKTPPITPPVSLSWGNEASKLNYIKQKLEGVTSMIEASDGKSPDTKTTLLSEVKGLWEDVSKMVESSS</sequence>
<feature type="compositionally biased region" description="Acidic residues" evidence="1">
    <location>
        <begin position="18"/>
        <end position="37"/>
    </location>
</feature>
<dbReference type="CDD" id="cd05162">
    <property type="entry name" value="PWWP"/>
    <property type="match status" value="1"/>
</dbReference>
<feature type="region of interest" description="Disordered" evidence="1">
    <location>
        <begin position="118"/>
        <end position="166"/>
    </location>
</feature>
<feature type="region of interest" description="Disordered" evidence="1">
    <location>
        <begin position="424"/>
        <end position="526"/>
    </location>
</feature>
<dbReference type="Gene3D" id="2.30.30.140">
    <property type="match status" value="1"/>
</dbReference>
<feature type="compositionally biased region" description="Basic and acidic residues" evidence="1">
    <location>
        <begin position="125"/>
        <end position="136"/>
    </location>
</feature>
<dbReference type="InterPro" id="IPR053063">
    <property type="entry name" value="PWWP_domain_containing_PDP"/>
</dbReference>
<comment type="caution">
    <text evidence="3">The sequence shown here is derived from an EMBL/GenBank/DDBJ whole genome shotgun (WGS) entry which is preliminary data.</text>
</comment>
<feature type="compositionally biased region" description="Basic and acidic residues" evidence="1">
    <location>
        <begin position="1"/>
        <end position="10"/>
    </location>
</feature>
<dbReference type="PANTHER" id="PTHR42851">
    <property type="entry name" value="ALDOLASE-RELATED"/>
    <property type="match status" value="1"/>
</dbReference>
<protein>
    <recommendedName>
        <fullName evidence="2">PWWP domain-containing protein</fullName>
    </recommendedName>
</protein>
<gene>
    <name evidence="3" type="ORF">LLUT_LOCUS18339</name>
</gene>
<feature type="region of interest" description="Disordered" evidence="1">
    <location>
        <begin position="1"/>
        <end position="75"/>
    </location>
</feature>
<feature type="region of interest" description="Disordered" evidence="1">
    <location>
        <begin position="640"/>
        <end position="686"/>
    </location>
</feature>
<dbReference type="Pfam" id="PF00855">
    <property type="entry name" value="PWWP"/>
    <property type="match status" value="1"/>
</dbReference>
<feature type="compositionally biased region" description="Basic and acidic residues" evidence="1">
    <location>
        <begin position="486"/>
        <end position="505"/>
    </location>
</feature>
<dbReference type="EMBL" id="CAXHTB010000012">
    <property type="protein sequence ID" value="CAL0317279.1"/>
    <property type="molecule type" value="Genomic_DNA"/>
</dbReference>
<dbReference type="PANTHER" id="PTHR42851:SF12">
    <property type="entry name" value="PWWP DOMAIN PROTEIN"/>
    <property type="match status" value="1"/>
</dbReference>
<evidence type="ECO:0000313" key="4">
    <source>
        <dbReference type="Proteomes" id="UP001497480"/>
    </source>
</evidence>
<dbReference type="PROSITE" id="PS50812">
    <property type="entry name" value="PWWP"/>
    <property type="match status" value="1"/>
</dbReference>
<feature type="region of interest" description="Disordered" evidence="1">
    <location>
        <begin position="779"/>
        <end position="806"/>
    </location>
</feature>
<dbReference type="SUPFAM" id="SSF63748">
    <property type="entry name" value="Tudor/PWWP/MBT"/>
    <property type="match status" value="1"/>
</dbReference>
<dbReference type="Proteomes" id="UP001497480">
    <property type="component" value="Unassembled WGS sequence"/>
</dbReference>
<keyword evidence="4" id="KW-1185">Reference proteome</keyword>
<feature type="compositionally biased region" description="Basic and acidic residues" evidence="1">
    <location>
        <begin position="657"/>
        <end position="666"/>
    </location>
</feature>
<dbReference type="SMART" id="SM00293">
    <property type="entry name" value="PWWP"/>
    <property type="match status" value="1"/>
</dbReference>
<proteinExistence type="predicted"/>
<dbReference type="InterPro" id="IPR000313">
    <property type="entry name" value="PWWP_dom"/>
</dbReference>
<feature type="domain" description="PWWP" evidence="2">
    <location>
        <begin position="177"/>
        <end position="238"/>
    </location>
</feature>
<accession>A0AAV1X7S2</accession>
<feature type="region of interest" description="Disordered" evidence="1">
    <location>
        <begin position="81"/>
        <end position="100"/>
    </location>
</feature>
<evidence type="ECO:0000259" key="2">
    <source>
        <dbReference type="PROSITE" id="PS50812"/>
    </source>
</evidence>
<name>A0AAV1X7S2_LUPLU</name>
<dbReference type="AlphaFoldDB" id="A0AAV1X7S2"/>
<evidence type="ECO:0000313" key="3">
    <source>
        <dbReference type="EMBL" id="CAL0317279.1"/>
    </source>
</evidence>
<evidence type="ECO:0000256" key="1">
    <source>
        <dbReference type="SAM" id="MobiDB-lite"/>
    </source>
</evidence>
<organism evidence="3 4">
    <name type="scientific">Lupinus luteus</name>
    <name type="common">European yellow lupine</name>
    <dbReference type="NCBI Taxonomy" id="3873"/>
    <lineage>
        <taxon>Eukaryota</taxon>
        <taxon>Viridiplantae</taxon>
        <taxon>Streptophyta</taxon>
        <taxon>Embryophyta</taxon>
        <taxon>Tracheophyta</taxon>
        <taxon>Spermatophyta</taxon>
        <taxon>Magnoliopsida</taxon>
        <taxon>eudicotyledons</taxon>
        <taxon>Gunneridae</taxon>
        <taxon>Pentapetalae</taxon>
        <taxon>rosids</taxon>
        <taxon>fabids</taxon>
        <taxon>Fabales</taxon>
        <taxon>Fabaceae</taxon>
        <taxon>Papilionoideae</taxon>
        <taxon>50 kb inversion clade</taxon>
        <taxon>genistoids sensu lato</taxon>
        <taxon>core genistoids</taxon>
        <taxon>Genisteae</taxon>
        <taxon>Lupinus</taxon>
    </lineage>
</organism>
<reference evidence="3 4" key="1">
    <citation type="submission" date="2024-03" db="EMBL/GenBank/DDBJ databases">
        <authorList>
            <person name="Martinez-Hernandez J."/>
        </authorList>
    </citation>
    <scope>NUCLEOTIDE SEQUENCE [LARGE SCALE GENOMIC DNA]</scope>
</reference>